<dbReference type="Gene3D" id="3.30.430.20">
    <property type="entry name" value="Gnk2 domain, C-X8-C-X2-C motif"/>
    <property type="match status" value="1"/>
</dbReference>
<comment type="caution">
    <text evidence="3">The sequence shown here is derived from an EMBL/GenBank/DDBJ whole genome shotgun (WGS) entry which is preliminary data.</text>
</comment>
<feature type="region of interest" description="Disordered" evidence="1">
    <location>
        <begin position="129"/>
        <end position="162"/>
    </location>
</feature>
<organism evidence="3 4">
    <name type="scientific">Quercus suber</name>
    <name type="common">Cork oak</name>
    <dbReference type="NCBI Taxonomy" id="58331"/>
    <lineage>
        <taxon>Eukaryota</taxon>
        <taxon>Viridiplantae</taxon>
        <taxon>Streptophyta</taxon>
        <taxon>Embryophyta</taxon>
        <taxon>Tracheophyta</taxon>
        <taxon>Spermatophyta</taxon>
        <taxon>Magnoliopsida</taxon>
        <taxon>eudicotyledons</taxon>
        <taxon>Gunneridae</taxon>
        <taxon>Pentapetalae</taxon>
        <taxon>rosids</taxon>
        <taxon>fabids</taxon>
        <taxon>Fagales</taxon>
        <taxon>Fagaceae</taxon>
        <taxon>Quercus</taxon>
    </lineage>
</organism>
<keyword evidence="4" id="KW-1185">Reference proteome</keyword>
<accession>A0AAW0IRP1</accession>
<dbReference type="InterPro" id="IPR038408">
    <property type="entry name" value="GNK2_sf"/>
</dbReference>
<dbReference type="Proteomes" id="UP000237347">
    <property type="component" value="Unassembled WGS sequence"/>
</dbReference>
<gene>
    <name evidence="3" type="primary">CRK29_3</name>
    <name evidence="3" type="ORF">CFP56_043555</name>
</gene>
<keyword evidence="2" id="KW-0812">Transmembrane</keyword>
<evidence type="ECO:0000313" key="4">
    <source>
        <dbReference type="Proteomes" id="UP000237347"/>
    </source>
</evidence>
<sequence length="213" mass="23274">MELEGHMHKDKGLHEGKADFAEVGSQMKQVDGCQAIQSDLVVHDQNEIGTLSMDLDQSNFGLGPNTRTWKRQQVQAKVGDTVSSNDVEVGTKRKHKDVQDESASCCNGKQGGIFSTPSCVLRYETYRFSDPSAETPPPPPPSPPPELPTSTPGRVPAFAGKESNSSRTTIVVVVTTISAAALIISICICFYLRKRNPRKKVESLETMEGWDNI</sequence>
<evidence type="ECO:0000313" key="3">
    <source>
        <dbReference type="EMBL" id="KAK7816836.1"/>
    </source>
</evidence>
<proteinExistence type="predicted"/>
<dbReference type="AlphaFoldDB" id="A0AAW0IRP1"/>
<keyword evidence="2" id="KW-0472">Membrane</keyword>
<evidence type="ECO:0000256" key="1">
    <source>
        <dbReference type="SAM" id="MobiDB-lite"/>
    </source>
</evidence>
<name>A0AAW0IRP1_QUESU</name>
<keyword evidence="2" id="KW-1133">Transmembrane helix</keyword>
<feature type="compositionally biased region" description="Pro residues" evidence="1">
    <location>
        <begin position="134"/>
        <end position="147"/>
    </location>
</feature>
<protein>
    <submittedName>
        <fullName evidence="3">Cysteine-rich receptor-like protein kinase 29</fullName>
    </submittedName>
</protein>
<feature type="transmembrane region" description="Helical" evidence="2">
    <location>
        <begin position="170"/>
        <end position="192"/>
    </location>
</feature>
<dbReference type="EMBL" id="PKMF04000915">
    <property type="protein sequence ID" value="KAK7816836.1"/>
    <property type="molecule type" value="Genomic_DNA"/>
</dbReference>
<dbReference type="GO" id="GO:0016301">
    <property type="term" value="F:kinase activity"/>
    <property type="evidence" value="ECO:0007669"/>
    <property type="project" value="UniProtKB-KW"/>
</dbReference>
<reference evidence="3 4" key="1">
    <citation type="journal article" date="2018" name="Sci. Data">
        <title>The draft genome sequence of cork oak.</title>
        <authorList>
            <person name="Ramos A.M."/>
            <person name="Usie A."/>
            <person name="Barbosa P."/>
            <person name="Barros P.M."/>
            <person name="Capote T."/>
            <person name="Chaves I."/>
            <person name="Simoes F."/>
            <person name="Abreu I."/>
            <person name="Carrasquinho I."/>
            <person name="Faro C."/>
            <person name="Guimaraes J.B."/>
            <person name="Mendonca D."/>
            <person name="Nobrega F."/>
            <person name="Rodrigues L."/>
            <person name="Saibo N.J.M."/>
            <person name="Varela M.C."/>
            <person name="Egas C."/>
            <person name="Matos J."/>
            <person name="Miguel C.M."/>
            <person name="Oliveira M.M."/>
            <person name="Ricardo C.P."/>
            <person name="Goncalves S."/>
        </authorList>
    </citation>
    <scope>NUCLEOTIDE SEQUENCE [LARGE SCALE GENOMIC DNA]</scope>
    <source>
        <strain evidence="4">cv. HL8</strain>
    </source>
</reference>
<evidence type="ECO:0000256" key="2">
    <source>
        <dbReference type="SAM" id="Phobius"/>
    </source>
</evidence>